<dbReference type="InterPro" id="IPR050884">
    <property type="entry name" value="CNP_phosphodiesterase-III"/>
</dbReference>
<gene>
    <name evidence="6" type="ORF">BVG79_00462</name>
</gene>
<evidence type="ECO:0000259" key="5">
    <source>
        <dbReference type="Pfam" id="PF00149"/>
    </source>
</evidence>
<dbReference type="GO" id="GO:0046872">
    <property type="term" value="F:metal ion binding"/>
    <property type="evidence" value="ECO:0007669"/>
    <property type="project" value="UniProtKB-KW"/>
</dbReference>
<dbReference type="Proteomes" id="UP000242447">
    <property type="component" value="Chromosome"/>
</dbReference>
<dbReference type="PANTHER" id="PTHR42988">
    <property type="entry name" value="PHOSPHOHYDROLASE"/>
    <property type="match status" value="1"/>
</dbReference>
<comment type="similarity">
    <text evidence="4">Belongs to the cyclic nucleotide phosphodiesterase class-III family.</text>
</comment>
<keyword evidence="3" id="KW-0408">Iron</keyword>
<accession>A0A1W6NX42</accession>
<name>A0A1W6NX42_9RHOB</name>
<evidence type="ECO:0000256" key="3">
    <source>
        <dbReference type="ARBA" id="ARBA00023004"/>
    </source>
</evidence>
<dbReference type="PANTHER" id="PTHR42988:SF2">
    <property type="entry name" value="CYCLIC NUCLEOTIDE PHOSPHODIESTERASE CBUA0032-RELATED"/>
    <property type="match status" value="1"/>
</dbReference>
<dbReference type="EMBL" id="CP019937">
    <property type="protein sequence ID" value="ARO13816.1"/>
    <property type="molecule type" value="Genomic_DNA"/>
</dbReference>
<dbReference type="InterPro" id="IPR029052">
    <property type="entry name" value="Metallo-depent_PP-like"/>
</dbReference>
<evidence type="ECO:0000256" key="1">
    <source>
        <dbReference type="ARBA" id="ARBA00022723"/>
    </source>
</evidence>
<sequence>MSLKFIVMSDIHLMPPGGLSMGLDTAARLRKAIETVVQRYDDIDFCILAGDLADLGQQGAYEQLQDLLVDMPVPVHMTLGNHDNRETFLQVFGDAMANPQTRKVDRVIDVKGYRIIILDTSEPDLVAGRLSDVQIEWLTARLAEAASQPVIVVMHHHASLLNTHADRIALLAPEAFLQALKTHPDVRQVIAGHVHVTSCAVWQGVPFCTLAGGHYSVGFDVGKPDRPVECFDGPGQFAVVEGTADRTTVLFDDFLNNNQLIHTHVK</sequence>
<reference evidence="6 7" key="1">
    <citation type="submission" date="2017-02" db="EMBL/GenBank/DDBJ databases">
        <title>Ketogulonicigenium robustum SPU B003 Genome sequencing and assembly.</title>
        <authorList>
            <person name="Li Y."/>
            <person name="Liu L."/>
            <person name="Wang C."/>
            <person name="Zhang M."/>
            <person name="Zhang T."/>
            <person name="Zhang Y."/>
        </authorList>
    </citation>
    <scope>NUCLEOTIDE SEQUENCE [LARGE SCALE GENOMIC DNA]</scope>
    <source>
        <strain evidence="6 7">SPU_B003</strain>
    </source>
</reference>
<dbReference type="InterPro" id="IPR004843">
    <property type="entry name" value="Calcineurin-like_PHP"/>
</dbReference>
<dbReference type="AlphaFoldDB" id="A0A1W6NX42"/>
<dbReference type="GO" id="GO:0016787">
    <property type="term" value="F:hydrolase activity"/>
    <property type="evidence" value="ECO:0007669"/>
    <property type="project" value="UniProtKB-KW"/>
</dbReference>
<dbReference type="RefSeq" id="WP_085785467.1">
    <property type="nucleotide sequence ID" value="NZ_CP019937.1"/>
</dbReference>
<proteinExistence type="inferred from homology"/>
<evidence type="ECO:0000313" key="7">
    <source>
        <dbReference type="Proteomes" id="UP000242447"/>
    </source>
</evidence>
<evidence type="ECO:0000256" key="4">
    <source>
        <dbReference type="ARBA" id="ARBA00025742"/>
    </source>
</evidence>
<dbReference type="Gene3D" id="3.60.21.10">
    <property type="match status" value="1"/>
</dbReference>
<keyword evidence="1" id="KW-0479">Metal-binding</keyword>
<dbReference type="STRING" id="92947.BVG79_00462"/>
<dbReference type="KEGG" id="kro:BVG79_00462"/>
<evidence type="ECO:0000313" key="6">
    <source>
        <dbReference type="EMBL" id="ARO13816.1"/>
    </source>
</evidence>
<organism evidence="6 7">
    <name type="scientific">Ketogulonicigenium robustum</name>
    <dbReference type="NCBI Taxonomy" id="92947"/>
    <lineage>
        <taxon>Bacteria</taxon>
        <taxon>Pseudomonadati</taxon>
        <taxon>Pseudomonadota</taxon>
        <taxon>Alphaproteobacteria</taxon>
        <taxon>Rhodobacterales</taxon>
        <taxon>Roseobacteraceae</taxon>
        <taxon>Ketogulonicigenium</taxon>
    </lineage>
</organism>
<dbReference type="Pfam" id="PF00149">
    <property type="entry name" value="Metallophos"/>
    <property type="match status" value="1"/>
</dbReference>
<dbReference type="SUPFAM" id="SSF56300">
    <property type="entry name" value="Metallo-dependent phosphatases"/>
    <property type="match status" value="1"/>
</dbReference>
<keyword evidence="2" id="KW-0378">Hydrolase</keyword>
<evidence type="ECO:0000256" key="2">
    <source>
        <dbReference type="ARBA" id="ARBA00022801"/>
    </source>
</evidence>
<keyword evidence="7" id="KW-1185">Reference proteome</keyword>
<dbReference type="OrthoDB" id="651281at2"/>
<protein>
    <submittedName>
        <fullName evidence="6">Ser/Thr protein phosphatase</fullName>
    </submittedName>
</protein>
<feature type="domain" description="Calcineurin-like phosphoesterase" evidence="5">
    <location>
        <begin position="3"/>
        <end position="196"/>
    </location>
</feature>